<proteinExistence type="predicted"/>
<sequence length="249" mass="26685">MSASDRDPSPADAAITTSAQGPDLELSHDQTTTAAAATTAEDNEPAETPMPPFEPLFTLLTNSTTNTTVHPRIHYLFSDDDPSILTASAEDPSHRALVVDLAPAPEGDLSRWAVSWAASLTPDFAVTNSSVAVQQSGGDENGGAGALMLRVEGVEREPVEMRSDSLPNSGSGAIGGEDVDVLAEDFRRRMGVLKKVVDEGEKRRVLLGQHEENHQEVDEGPPDEAVVDYDEEKEPEKQQEKGKGKLEDD</sequence>
<organism evidence="2 3">
    <name type="scientific">Fusarium heterosporum</name>
    <dbReference type="NCBI Taxonomy" id="42747"/>
    <lineage>
        <taxon>Eukaryota</taxon>
        <taxon>Fungi</taxon>
        <taxon>Dikarya</taxon>
        <taxon>Ascomycota</taxon>
        <taxon>Pezizomycotina</taxon>
        <taxon>Sordariomycetes</taxon>
        <taxon>Hypocreomycetidae</taxon>
        <taxon>Hypocreales</taxon>
        <taxon>Nectriaceae</taxon>
        <taxon>Fusarium</taxon>
        <taxon>Fusarium heterosporum species complex</taxon>
    </lineage>
</organism>
<feature type="region of interest" description="Disordered" evidence="1">
    <location>
        <begin position="1"/>
        <end position="55"/>
    </location>
</feature>
<feature type="compositionally biased region" description="Basic and acidic residues" evidence="1">
    <location>
        <begin position="206"/>
        <end position="217"/>
    </location>
</feature>
<feature type="compositionally biased region" description="Basic and acidic residues" evidence="1">
    <location>
        <begin position="234"/>
        <end position="249"/>
    </location>
</feature>
<dbReference type="Proteomes" id="UP000567885">
    <property type="component" value="Unassembled WGS sequence"/>
</dbReference>
<dbReference type="OrthoDB" id="1681166at2759"/>
<name>A0A8H5TKG9_FUSHE</name>
<gene>
    <name evidence="2" type="ORF">FHETE_4281</name>
</gene>
<dbReference type="EMBL" id="JAAGWQ010000071">
    <property type="protein sequence ID" value="KAF5671025.1"/>
    <property type="molecule type" value="Genomic_DNA"/>
</dbReference>
<accession>A0A8H5TKG9</accession>
<evidence type="ECO:0000256" key="1">
    <source>
        <dbReference type="SAM" id="MobiDB-lite"/>
    </source>
</evidence>
<evidence type="ECO:0000313" key="2">
    <source>
        <dbReference type="EMBL" id="KAF5671025.1"/>
    </source>
</evidence>
<protein>
    <submittedName>
        <fullName evidence="2">Uncharacterized protein</fullName>
    </submittedName>
</protein>
<keyword evidence="3" id="KW-1185">Reference proteome</keyword>
<evidence type="ECO:0000313" key="3">
    <source>
        <dbReference type="Proteomes" id="UP000567885"/>
    </source>
</evidence>
<dbReference type="AlphaFoldDB" id="A0A8H5TKG9"/>
<reference evidence="2 3" key="1">
    <citation type="submission" date="2020-05" db="EMBL/GenBank/DDBJ databases">
        <title>Identification and distribution of gene clusters putatively required for synthesis of sphingolipid metabolism inhibitors in phylogenetically diverse species of the filamentous fungus Fusarium.</title>
        <authorList>
            <person name="Kim H.-S."/>
            <person name="Busman M."/>
            <person name="Brown D.W."/>
            <person name="Divon H."/>
            <person name="Uhlig S."/>
            <person name="Proctor R.H."/>
        </authorList>
    </citation>
    <scope>NUCLEOTIDE SEQUENCE [LARGE SCALE GENOMIC DNA]</scope>
    <source>
        <strain evidence="2 3">NRRL 20693</strain>
    </source>
</reference>
<comment type="caution">
    <text evidence="2">The sequence shown here is derived from an EMBL/GenBank/DDBJ whole genome shotgun (WGS) entry which is preliminary data.</text>
</comment>
<feature type="compositionally biased region" description="Acidic residues" evidence="1">
    <location>
        <begin position="218"/>
        <end position="233"/>
    </location>
</feature>
<feature type="region of interest" description="Disordered" evidence="1">
    <location>
        <begin position="206"/>
        <end position="249"/>
    </location>
</feature>
<feature type="compositionally biased region" description="Low complexity" evidence="1">
    <location>
        <begin position="31"/>
        <end position="40"/>
    </location>
</feature>